<sequence length="108" mass="12146">MKKFAVITLAFALIGCDTVTTETTNAYQMPSGLAGCKVFYLRSKSDQNLYVTRCPETTSTHWDVSHGKSKSHYDSTADNYDPNAETLEQAIERLNKNLAELYQQKAMQ</sequence>
<dbReference type="Proteomes" id="UP000240934">
    <property type="component" value="Segment"/>
</dbReference>
<evidence type="ECO:0000313" key="3">
    <source>
        <dbReference type="Proteomes" id="UP000240934"/>
    </source>
</evidence>
<evidence type="ECO:0008006" key="4">
    <source>
        <dbReference type="Google" id="ProtNLM"/>
    </source>
</evidence>
<reference evidence="2 3" key="1">
    <citation type="submission" date="2017-10" db="EMBL/GenBank/DDBJ databases">
        <title>Antibacterial composition for extension of chilled fish shelf life and decreasing of risk of food-borne infections, bacteriophage strains for its preparation.</title>
        <authorList>
            <person name="Zulkarneev E.R."/>
            <person name="Aleshkin A.V."/>
            <person name="Rubalsky O.V."/>
            <person name="Kiseleva I.A."/>
            <person name="Rubalskii E.O."/>
            <person name="Lebedev S.N."/>
        </authorList>
    </citation>
    <scope>NUCLEOTIDE SEQUENCE [LARGE SCALE GENOMIC DNA]</scope>
</reference>
<gene>
    <name evidence="2" type="ORF">Ah1_00120</name>
</gene>
<accession>A0A2H4YER7</accession>
<dbReference type="Pfam" id="PF16225">
    <property type="entry name" value="DUF4884"/>
    <property type="match status" value="1"/>
</dbReference>
<dbReference type="EMBL" id="MG250483">
    <property type="protein sequence ID" value="AUE22661.1"/>
    <property type="molecule type" value="Genomic_DNA"/>
</dbReference>
<dbReference type="InterPro" id="IPR032618">
    <property type="entry name" value="DUF4884"/>
</dbReference>
<evidence type="ECO:0000313" key="2">
    <source>
        <dbReference type="EMBL" id="AUE22661.1"/>
    </source>
</evidence>
<name>A0A2H4YER7_9CAUD</name>
<protein>
    <recommendedName>
        <fullName evidence="4">Lipoprotein</fullName>
    </recommendedName>
</protein>
<proteinExistence type="predicted"/>
<evidence type="ECO:0000256" key="1">
    <source>
        <dbReference type="SAM" id="MobiDB-lite"/>
    </source>
</evidence>
<feature type="compositionally biased region" description="Basic and acidic residues" evidence="1">
    <location>
        <begin position="63"/>
        <end position="75"/>
    </location>
</feature>
<dbReference type="PROSITE" id="PS51257">
    <property type="entry name" value="PROKAR_LIPOPROTEIN"/>
    <property type="match status" value="1"/>
</dbReference>
<keyword evidence="3" id="KW-1185">Reference proteome</keyword>
<organism evidence="2 3">
    <name type="scientific">Aeromonas phage Ah1</name>
    <dbReference type="NCBI Taxonomy" id="2053701"/>
    <lineage>
        <taxon>Viruses</taxon>
        <taxon>Duplodnaviria</taxon>
        <taxon>Heunggongvirae</taxon>
        <taxon>Uroviricota</taxon>
        <taxon>Caudoviricetes</taxon>
        <taxon>Pantevenvirales</taxon>
        <taxon>Straboviridae</taxon>
        <taxon>Cinqassovirus</taxon>
        <taxon>Cinqassovirus ah1</taxon>
    </lineage>
</organism>
<feature type="region of interest" description="Disordered" evidence="1">
    <location>
        <begin position="59"/>
        <end position="81"/>
    </location>
</feature>